<comment type="function">
    <text evidence="9">Activator of cell division through the inhibition of FtsZ GTPase activity, therefore promoting FtsZ assembly into bundles of protofilaments necessary for the formation of the division Z ring. It is recruited early at mid-cell but it is not essential for cell division.</text>
</comment>
<comment type="similarity">
    <text evidence="2">Belongs to the ZapA family. Type 1 subfamily.</text>
</comment>
<dbReference type="Proteomes" id="UP000324194">
    <property type="component" value="Chromosome 1"/>
</dbReference>
<keyword evidence="5 12" id="KW-0132">Cell division</keyword>
<evidence type="ECO:0000256" key="9">
    <source>
        <dbReference type="ARBA" id="ARBA00024910"/>
    </source>
</evidence>
<dbReference type="Gene3D" id="3.30.160.880">
    <property type="entry name" value="Cell division protein ZapA protomer, N-terminal domain"/>
    <property type="match status" value="1"/>
</dbReference>
<evidence type="ECO:0000256" key="1">
    <source>
        <dbReference type="ARBA" id="ARBA00004496"/>
    </source>
</evidence>
<dbReference type="GO" id="GO:0000917">
    <property type="term" value="P:division septum assembly"/>
    <property type="evidence" value="ECO:0007669"/>
    <property type="project" value="UniProtKB-KW"/>
</dbReference>
<keyword evidence="4" id="KW-0963">Cytoplasm</keyword>
<keyword evidence="13" id="KW-1185">Reference proteome</keyword>
<evidence type="ECO:0000256" key="11">
    <source>
        <dbReference type="ARBA" id="ARBA00033158"/>
    </source>
</evidence>
<gene>
    <name evidence="12" type="primary">zapA</name>
    <name evidence="12" type="ORF">AQUSIP_22050</name>
</gene>
<name>A0A5E4PK46_9COXI</name>
<reference evidence="12 13" key="1">
    <citation type="submission" date="2019-08" db="EMBL/GenBank/DDBJ databases">
        <authorList>
            <person name="Guy L."/>
        </authorList>
    </citation>
    <scope>NUCLEOTIDE SEQUENCE [LARGE SCALE GENOMIC DNA]</scope>
    <source>
        <strain evidence="12 13">SGT-108</strain>
    </source>
</reference>
<evidence type="ECO:0000256" key="7">
    <source>
        <dbReference type="ARBA" id="ARBA00023210"/>
    </source>
</evidence>
<evidence type="ECO:0000313" key="13">
    <source>
        <dbReference type="Proteomes" id="UP000324194"/>
    </source>
</evidence>
<comment type="subunit">
    <text evidence="10">Homodimer. Interacts with FtsZ.</text>
</comment>
<dbReference type="GO" id="GO:0030428">
    <property type="term" value="C:cell septum"/>
    <property type="evidence" value="ECO:0007669"/>
    <property type="project" value="TreeGrafter"/>
</dbReference>
<evidence type="ECO:0000313" key="12">
    <source>
        <dbReference type="EMBL" id="VVC76878.1"/>
    </source>
</evidence>
<dbReference type="GO" id="GO:0005829">
    <property type="term" value="C:cytosol"/>
    <property type="evidence" value="ECO:0007669"/>
    <property type="project" value="TreeGrafter"/>
</dbReference>
<sequence>MTHKSISTTIEILGKPYPIKCPENELASLHEAAAFLNKKMTETQESGNVINLERIAIITALNITYQFLQLDQQKSSFMHKVNQRISHLQDKLDTAINKALQTELIYTTE</sequence>
<dbReference type="PANTHER" id="PTHR34981">
    <property type="entry name" value="CELL DIVISION PROTEIN ZAPA"/>
    <property type="match status" value="1"/>
</dbReference>
<organism evidence="12 13">
    <name type="scientific">Aquicella siphonis</name>
    <dbReference type="NCBI Taxonomy" id="254247"/>
    <lineage>
        <taxon>Bacteria</taxon>
        <taxon>Pseudomonadati</taxon>
        <taxon>Pseudomonadota</taxon>
        <taxon>Gammaproteobacteria</taxon>
        <taxon>Legionellales</taxon>
        <taxon>Coxiellaceae</taxon>
        <taxon>Aquicella</taxon>
    </lineage>
</organism>
<protein>
    <recommendedName>
        <fullName evidence="3">Cell division protein ZapA</fullName>
    </recommendedName>
    <alternativeName>
        <fullName evidence="11">Z ring-associated protein ZapA</fullName>
    </alternativeName>
</protein>
<dbReference type="InterPro" id="IPR042233">
    <property type="entry name" value="Cell_div_ZapA_N"/>
</dbReference>
<dbReference type="OrthoDB" id="5772359at2"/>
<dbReference type="AlphaFoldDB" id="A0A5E4PK46"/>
<dbReference type="InterPro" id="IPR036192">
    <property type="entry name" value="Cell_div_ZapA-like_sf"/>
</dbReference>
<dbReference type="Gene3D" id="1.20.5.50">
    <property type="match status" value="1"/>
</dbReference>
<dbReference type="EMBL" id="LR699119">
    <property type="protein sequence ID" value="VVC76878.1"/>
    <property type="molecule type" value="Genomic_DNA"/>
</dbReference>
<keyword evidence="8" id="KW-0131">Cell cycle</keyword>
<evidence type="ECO:0000256" key="3">
    <source>
        <dbReference type="ARBA" id="ARBA00015195"/>
    </source>
</evidence>
<evidence type="ECO:0000256" key="4">
    <source>
        <dbReference type="ARBA" id="ARBA00022490"/>
    </source>
</evidence>
<evidence type="ECO:0000256" key="8">
    <source>
        <dbReference type="ARBA" id="ARBA00023306"/>
    </source>
</evidence>
<comment type="subcellular location">
    <subcellularLocation>
        <location evidence="1">Cytoplasm</location>
    </subcellularLocation>
</comment>
<dbReference type="PANTHER" id="PTHR34981:SF1">
    <property type="entry name" value="CELL DIVISION PROTEIN ZAPA"/>
    <property type="match status" value="1"/>
</dbReference>
<keyword evidence="7" id="KW-0717">Septation</keyword>
<keyword evidence="6" id="KW-0175">Coiled coil</keyword>
<dbReference type="GO" id="GO:0043093">
    <property type="term" value="P:FtsZ-dependent cytokinesis"/>
    <property type="evidence" value="ECO:0007669"/>
    <property type="project" value="TreeGrafter"/>
</dbReference>
<dbReference type="GO" id="GO:0032153">
    <property type="term" value="C:cell division site"/>
    <property type="evidence" value="ECO:0007669"/>
    <property type="project" value="TreeGrafter"/>
</dbReference>
<proteinExistence type="inferred from homology"/>
<evidence type="ECO:0000256" key="2">
    <source>
        <dbReference type="ARBA" id="ARBA00010074"/>
    </source>
</evidence>
<dbReference type="KEGG" id="asip:AQUSIP_22050"/>
<dbReference type="InterPro" id="IPR007838">
    <property type="entry name" value="Cell_div_ZapA-like"/>
</dbReference>
<evidence type="ECO:0000256" key="5">
    <source>
        <dbReference type="ARBA" id="ARBA00022618"/>
    </source>
</evidence>
<dbReference type="GO" id="GO:0000921">
    <property type="term" value="P:septin ring assembly"/>
    <property type="evidence" value="ECO:0007669"/>
    <property type="project" value="TreeGrafter"/>
</dbReference>
<accession>A0A5E4PK46</accession>
<dbReference type="Pfam" id="PF05164">
    <property type="entry name" value="ZapA"/>
    <property type="match status" value="1"/>
</dbReference>
<evidence type="ECO:0000256" key="6">
    <source>
        <dbReference type="ARBA" id="ARBA00023054"/>
    </source>
</evidence>
<dbReference type="SUPFAM" id="SSF102829">
    <property type="entry name" value="Cell division protein ZapA-like"/>
    <property type="match status" value="1"/>
</dbReference>
<dbReference type="RefSeq" id="WP_148340160.1">
    <property type="nucleotide sequence ID" value="NZ_LR699119.1"/>
</dbReference>
<evidence type="ECO:0000256" key="10">
    <source>
        <dbReference type="ARBA" id="ARBA00026068"/>
    </source>
</evidence>